<dbReference type="RefSeq" id="XP_014677824.1">
    <property type="nucleotide sequence ID" value="XM_014822338.1"/>
</dbReference>
<feature type="repeat" description="ANK" evidence="3">
    <location>
        <begin position="53"/>
        <end position="73"/>
    </location>
</feature>
<reference evidence="5" key="1">
    <citation type="submission" date="2025-08" db="UniProtKB">
        <authorList>
            <consortium name="RefSeq"/>
        </authorList>
    </citation>
    <scope>IDENTIFICATION</scope>
</reference>
<dbReference type="InterPro" id="IPR002110">
    <property type="entry name" value="Ankyrin_rpt"/>
</dbReference>
<name>A0ABM1F053_PRICU</name>
<dbReference type="Pfam" id="PF00023">
    <property type="entry name" value="Ank"/>
    <property type="match status" value="1"/>
</dbReference>
<keyword evidence="2 3" id="KW-0040">ANK repeat</keyword>
<evidence type="ECO:0000256" key="1">
    <source>
        <dbReference type="ARBA" id="ARBA00022737"/>
    </source>
</evidence>
<dbReference type="Pfam" id="PF12796">
    <property type="entry name" value="Ank_2"/>
    <property type="match status" value="1"/>
</dbReference>
<protein>
    <submittedName>
        <fullName evidence="5">Receptor-interacting serine/threonine-protein kinase 4-like</fullName>
    </submittedName>
</protein>
<proteinExistence type="predicted"/>
<dbReference type="Gene3D" id="1.25.40.20">
    <property type="entry name" value="Ankyrin repeat-containing domain"/>
    <property type="match status" value="2"/>
</dbReference>
<dbReference type="PANTHER" id="PTHR24173:SF74">
    <property type="entry name" value="ANKYRIN REPEAT DOMAIN-CONTAINING PROTEIN 16"/>
    <property type="match status" value="1"/>
</dbReference>
<evidence type="ECO:0000256" key="3">
    <source>
        <dbReference type="PROSITE-ProRule" id="PRU00023"/>
    </source>
</evidence>
<evidence type="ECO:0000313" key="4">
    <source>
        <dbReference type="Proteomes" id="UP000695022"/>
    </source>
</evidence>
<dbReference type="PANTHER" id="PTHR24173">
    <property type="entry name" value="ANKYRIN REPEAT CONTAINING"/>
    <property type="match status" value="1"/>
</dbReference>
<evidence type="ECO:0000256" key="2">
    <source>
        <dbReference type="ARBA" id="ARBA00023043"/>
    </source>
</evidence>
<gene>
    <name evidence="5" type="primary">LOC106817651</name>
</gene>
<dbReference type="SMART" id="SM00248">
    <property type="entry name" value="ANK"/>
    <property type="match status" value="3"/>
</dbReference>
<dbReference type="PROSITE" id="PS50297">
    <property type="entry name" value="ANK_REP_REGION"/>
    <property type="match status" value="2"/>
</dbReference>
<keyword evidence="1" id="KW-0677">Repeat</keyword>
<keyword evidence="4" id="KW-1185">Reference proteome</keyword>
<organism evidence="4 5">
    <name type="scientific">Priapulus caudatus</name>
    <name type="common">Priapulid worm</name>
    <dbReference type="NCBI Taxonomy" id="37621"/>
    <lineage>
        <taxon>Eukaryota</taxon>
        <taxon>Metazoa</taxon>
        <taxon>Ecdysozoa</taxon>
        <taxon>Scalidophora</taxon>
        <taxon>Priapulida</taxon>
        <taxon>Priapulimorpha</taxon>
        <taxon>Priapulimorphida</taxon>
        <taxon>Priapulidae</taxon>
        <taxon>Priapulus</taxon>
    </lineage>
</organism>
<sequence>MPKKSQSSPAPVAPPVPALTLHEAASEGNLGYIEQHVREQQRMHHDLQLLNAERNTPLHTAASKGHTDVIEIVNFLEIPEIPKIPEIPEIPDKLPEDVMFPVVHPFLMKNVPTLSALAKNNKQQTCLHIAAEHGHLETLKAVLVIQDKREYETQSSGGGEERQLIGQRDQYGHTVLHVAILKKHTDVAEWLIAKTVS</sequence>
<dbReference type="InterPro" id="IPR036770">
    <property type="entry name" value="Ankyrin_rpt-contain_sf"/>
</dbReference>
<feature type="repeat" description="ANK" evidence="3">
    <location>
        <begin position="171"/>
        <end position="197"/>
    </location>
</feature>
<dbReference type="Proteomes" id="UP000695022">
    <property type="component" value="Unplaced"/>
</dbReference>
<accession>A0ABM1F053</accession>
<dbReference type="PROSITE" id="PS50088">
    <property type="entry name" value="ANK_REPEAT"/>
    <property type="match status" value="2"/>
</dbReference>
<evidence type="ECO:0000313" key="5">
    <source>
        <dbReference type="RefSeq" id="XP_014677824.1"/>
    </source>
</evidence>
<dbReference type="SUPFAM" id="SSF48403">
    <property type="entry name" value="Ankyrin repeat"/>
    <property type="match status" value="1"/>
</dbReference>
<dbReference type="GeneID" id="106817651"/>